<evidence type="ECO:0000313" key="3">
    <source>
        <dbReference type="EMBL" id="SDJ33129.1"/>
    </source>
</evidence>
<dbReference type="Proteomes" id="UP000198882">
    <property type="component" value="Unassembled WGS sequence"/>
</dbReference>
<proteinExistence type="predicted"/>
<dbReference type="PROSITE" id="PS51318">
    <property type="entry name" value="TAT"/>
    <property type="match status" value="1"/>
</dbReference>
<feature type="region of interest" description="Disordered" evidence="1">
    <location>
        <begin position="28"/>
        <end position="53"/>
    </location>
</feature>
<feature type="compositionally biased region" description="Low complexity" evidence="1">
    <location>
        <begin position="38"/>
        <end position="47"/>
    </location>
</feature>
<dbReference type="EMBL" id="FNFE01000001">
    <property type="protein sequence ID" value="SDJ33129.1"/>
    <property type="molecule type" value="Genomic_DNA"/>
</dbReference>
<dbReference type="Gene3D" id="2.130.10.10">
    <property type="entry name" value="YVTN repeat-like/Quinoprotein amine dehydrogenase"/>
    <property type="match status" value="1"/>
</dbReference>
<accession>A0A1G8SV60</accession>
<feature type="compositionally biased region" description="Acidic residues" evidence="1">
    <location>
        <begin position="405"/>
        <end position="418"/>
    </location>
</feature>
<feature type="region of interest" description="Disordered" evidence="1">
    <location>
        <begin position="402"/>
        <end position="534"/>
    </location>
</feature>
<evidence type="ECO:0000259" key="2">
    <source>
        <dbReference type="Pfam" id="PF13360"/>
    </source>
</evidence>
<evidence type="ECO:0000256" key="1">
    <source>
        <dbReference type="SAM" id="MobiDB-lite"/>
    </source>
</evidence>
<dbReference type="SMART" id="SM00564">
    <property type="entry name" value="PQQ"/>
    <property type="match status" value="5"/>
</dbReference>
<feature type="compositionally biased region" description="Acidic residues" evidence="1">
    <location>
        <begin position="474"/>
        <end position="508"/>
    </location>
</feature>
<dbReference type="SUPFAM" id="SSF50998">
    <property type="entry name" value="Quinoprotein alcohol dehydrogenase-like"/>
    <property type="match status" value="1"/>
</dbReference>
<dbReference type="PANTHER" id="PTHR34512">
    <property type="entry name" value="CELL SURFACE PROTEIN"/>
    <property type="match status" value="1"/>
</dbReference>
<dbReference type="InterPro" id="IPR018391">
    <property type="entry name" value="PQQ_b-propeller_rpt"/>
</dbReference>
<dbReference type="STRING" id="1095776.SAMN04515672_0211"/>
<organism evidence="3 4">
    <name type="scientific">Natronorubrum texcoconense</name>
    <dbReference type="NCBI Taxonomy" id="1095776"/>
    <lineage>
        <taxon>Archaea</taxon>
        <taxon>Methanobacteriati</taxon>
        <taxon>Methanobacteriota</taxon>
        <taxon>Stenosarchaea group</taxon>
        <taxon>Halobacteria</taxon>
        <taxon>Halobacteriales</taxon>
        <taxon>Natrialbaceae</taxon>
        <taxon>Natronorubrum</taxon>
    </lineage>
</organism>
<dbReference type="InterPro" id="IPR015943">
    <property type="entry name" value="WD40/YVTN_repeat-like_dom_sf"/>
</dbReference>
<keyword evidence="4" id="KW-1185">Reference proteome</keyword>
<dbReference type="InterPro" id="IPR006311">
    <property type="entry name" value="TAT_signal"/>
</dbReference>
<dbReference type="Pfam" id="PF13360">
    <property type="entry name" value="PQQ_2"/>
    <property type="match status" value="1"/>
</dbReference>
<name>A0A1G8SV60_9EURY</name>
<sequence length="556" mass="59054">MEEWHRRSVLATGAALSAGGLASITAGASEADDRVDDLPNPDLDPNPGADEDWASYRGGAGHARFVRDGHEFDGESLEAAWSVNHDSTVAVADDIVYTTTADGVVALDAADGALVWENTDIDARDPVVAGERVYLGGDEIVALDRDDGNVRWESDFDPEEWTSSHTVAYDGVFVVADGTLYALETDDGSVQWRKESAVVESTDGDERESEFVTGAAAANGVVYAGTETGTFAFDPTTGETVWRDETWYSGITDQSIYATETGVLSERSGPELALYDAQTGEMMNLPTVRSGPTLSNESVIGGNDQGYGSHSIHGDEYDWTIDVTYTYGQAVISSETIYVYFQVDGHNYGDREYDQTLVALDKRDGSEKWTISKDDAPIGHIRAISGETIYVDNDGELVALRERVDDEDAADEGDENGDDERKDEDSDDSGDGDAGESDDANGDEEASDDADGDAGEEDDGDADDGDSDCPNTESDSECEDDSSDDFTGSDDGSLGDDGGDDGDTDTGDQTENGTTDAEDNGDTDGVPGFTTGAGLVGGALGLEWLRRRGDADDPTE</sequence>
<dbReference type="RefSeq" id="WP_090302784.1">
    <property type="nucleotide sequence ID" value="NZ_FNFE01000001.1"/>
</dbReference>
<evidence type="ECO:0000313" key="4">
    <source>
        <dbReference type="Proteomes" id="UP000198882"/>
    </source>
</evidence>
<dbReference type="InterPro" id="IPR002372">
    <property type="entry name" value="PQQ_rpt_dom"/>
</dbReference>
<dbReference type="AlphaFoldDB" id="A0A1G8SV60"/>
<reference evidence="4" key="1">
    <citation type="submission" date="2016-10" db="EMBL/GenBank/DDBJ databases">
        <authorList>
            <person name="Varghese N."/>
            <person name="Submissions S."/>
        </authorList>
    </citation>
    <scope>NUCLEOTIDE SEQUENCE [LARGE SCALE GENOMIC DNA]</scope>
    <source>
        <strain evidence="4">B4,CECT 8067,JCM 17497</strain>
    </source>
</reference>
<feature type="compositionally biased region" description="Acidic residues" evidence="1">
    <location>
        <begin position="425"/>
        <end position="467"/>
    </location>
</feature>
<dbReference type="PANTHER" id="PTHR34512:SF30">
    <property type="entry name" value="OUTER MEMBRANE PROTEIN ASSEMBLY FACTOR BAMB"/>
    <property type="match status" value="1"/>
</dbReference>
<protein>
    <submittedName>
        <fullName evidence="3">Outer membrane protein assembly factor BamB, contains PQQ-like beta-propeller repeat</fullName>
    </submittedName>
</protein>
<dbReference type="InterPro" id="IPR011047">
    <property type="entry name" value="Quinoprotein_ADH-like_sf"/>
</dbReference>
<dbReference type="OrthoDB" id="145878at2157"/>
<gene>
    <name evidence="3" type="ORF">SAMN04515672_0211</name>
</gene>
<feature type="domain" description="Pyrrolo-quinoline quinone repeat" evidence="2">
    <location>
        <begin position="79"/>
        <end position="281"/>
    </location>
</feature>